<feature type="compositionally biased region" description="Basic and acidic residues" evidence="2">
    <location>
        <begin position="722"/>
        <end position="735"/>
    </location>
</feature>
<feature type="compositionally biased region" description="Basic and acidic residues" evidence="2">
    <location>
        <begin position="118"/>
        <end position="128"/>
    </location>
</feature>
<feature type="compositionally biased region" description="Basic and acidic residues" evidence="2">
    <location>
        <begin position="769"/>
        <end position="805"/>
    </location>
</feature>
<organism evidence="3">
    <name type="scientific">Heliothis virescens</name>
    <name type="common">Tobacco budworm moth</name>
    <dbReference type="NCBI Taxonomy" id="7102"/>
    <lineage>
        <taxon>Eukaryota</taxon>
        <taxon>Metazoa</taxon>
        <taxon>Ecdysozoa</taxon>
        <taxon>Arthropoda</taxon>
        <taxon>Hexapoda</taxon>
        <taxon>Insecta</taxon>
        <taxon>Pterygota</taxon>
        <taxon>Neoptera</taxon>
        <taxon>Endopterygota</taxon>
        <taxon>Lepidoptera</taxon>
        <taxon>Glossata</taxon>
        <taxon>Ditrysia</taxon>
        <taxon>Noctuoidea</taxon>
        <taxon>Noctuidae</taxon>
        <taxon>Heliothinae</taxon>
        <taxon>Heliothis</taxon>
    </lineage>
</organism>
<reference evidence="3" key="1">
    <citation type="submission" date="2017-09" db="EMBL/GenBank/DDBJ databases">
        <title>Contemporary evolution of a Lepidopteran species, Heliothis virescens, in response to modern agricultural practices.</title>
        <authorList>
            <person name="Fritz M.L."/>
            <person name="Deyonke A.M."/>
            <person name="Papanicolaou A."/>
            <person name="Micinski S."/>
            <person name="Westbrook J."/>
            <person name="Gould F."/>
        </authorList>
    </citation>
    <scope>NUCLEOTIDE SEQUENCE [LARGE SCALE GENOMIC DNA]</scope>
    <source>
        <strain evidence="3">HvINT-</strain>
        <tissue evidence="3">Whole body</tissue>
    </source>
</reference>
<feature type="region of interest" description="Disordered" evidence="2">
    <location>
        <begin position="279"/>
        <end position="423"/>
    </location>
</feature>
<accession>A0A2A4IU39</accession>
<feature type="compositionally biased region" description="Basic and acidic residues" evidence="2">
    <location>
        <begin position="351"/>
        <end position="379"/>
    </location>
</feature>
<feature type="compositionally biased region" description="Basic and acidic residues" evidence="2">
    <location>
        <begin position="398"/>
        <end position="423"/>
    </location>
</feature>
<feature type="compositionally biased region" description="Basic and acidic residues" evidence="2">
    <location>
        <begin position="292"/>
        <end position="312"/>
    </location>
</feature>
<feature type="compositionally biased region" description="Basic and acidic residues" evidence="2">
    <location>
        <begin position="144"/>
        <end position="173"/>
    </location>
</feature>
<dbReference type="AlphaFoldDB" id="A0A2A4IU39"/>
<proteinExistence type="predicted"/>
<feature type="compositionally biased region" description="Basic and acidic residues" evidence="2">
    <location>
        <begin position="745"/>
        <end position="760"/>
    </location>
</feature>
<feature type="compositionally biased region" description="Basic residues" evidence="2">
    <location>
        <begin position="906"/>
        <end position="916"/>
    </location>
</feature>
<sequence length="1214" mass="139798">MEDIYDDLSNYEDVNAVVELRNENKELKVKLEEHAAAMEKLQRDYDTLEMEFKKLENNYSSLLKTARSEIERKTQRISQLNMEKDTMVLEALKKGQTIRRHFNKGIQNKSQGNYEKPNFPDKRKETNNKEFDVKQKNIRTERYEPTARQTKDQVTDTNNRNKYESAGAREEISTSRNTNVVHKKTELNETKIQASSIRDRRKSMPVTSMPDDFFSSDEENKQNYHAKETRPDYPPMDKFDRRNTHKLPTDRHSNKTSETSSFEDRGHYYHEYSSRDNYKGRISRNTASSSYRGRDKYELSLKHRKQYSPDRGMKRKYREHQDDYQRQERGRYQGRSLESPPPEPYSRHSRRIPEPRSLSDSRHVHDHDKYTYRHEDKYTSKSKLSMDYDEPQNKRLRKESFGKPDAHSREDRRYYNEKESTEGYRDLEFSPPEYETQRYSCQSPDLVHAEAASTEPIEIKTATTSTPIQDPRLTDSKYVLKQENGTETISTTVGRNIDLIPVDKSKWNVAPVDVPCALMQQPSEYRDDIVKEIYMDIDSPNTDAHSAVESNPYSSNDDYNENFQVTKEFAVMPEETDYNSRQATDVHLKDSQQFSINKYRIPKVGQDKNNARSKMDVPIIDLGVLEPQTDIHDKVTSETDVRRRSTRSQERRERLDNVHHMNKHCDTVEDKIGIQKRKANMAIVADDLELSDDNSDHLDIDRHTVPENNQKKSTAQVPVMDVRCEVSVHRLDKDSSSTSSITDTVEPHSVEEVKNKEARSTKKHKSKPNPKEVRSDDSVHEMEKDSSKPSDDIEEIKNKEADCSRKPKSKLNTKEVKCDVSVHKTDKEPSKTSMSFDFVDLHNVDNVKNKDVDSARKHRSKLNAKQVTGDDSVHKTAKDSSQTSPSLETVELNDAEDVKNKEDCTRKHKSKKRKSKSKEIPKDSKESTDAIHVSEKKVKSKKEKESKPKETKETFSALFGDSSSLMTPEDLGIPTYVPISEDAQDAVDIKIDRIIDAAPLDDKEYPVIIQKENAVENTKEATSTHNDKYTDIPQNCNIREKEGLKQVKGKKAPKKKGVVIDPNELQSPVLYENMNPGTESNEPSDIVKTVVISTGKQPEIEFDNRELAITPIAEVEANEERTAADVSQVPALKEFKRLDTLKALATSTPHKDFPTSNPMETEVIKSNTIVCDSNKPVEQGVKENGATSLESQDAPDVRIFVKRRRKLAKRPAMT</sequence>
<feature type="region of interest" description="Disordered" evidence="2">
    <location>
        <begin position="108"/>
        <end position="128"/>
    </location>
</feature>
<feature type="region of interest" description="Disordered" evidence="2">
    <location>
        <begin position="144"/>
        <end position="267"/>
    </location>
</feature>
<feature type="compositionally biased region" description="Basic and acidic residues" evidence="2">
    <location>
        <begin position="319"/>
        <end position="331"/>
    </location>
</feature>
<gene>
    <name evidence="3" type="ORF">B5V51_12213</name>
</gene>
<keyword evidence="1" id="KW-0175">Coiled coil</keyword>
<feature type="compositionally biased region" description="Basic and acidic residues" evidence="2">
    <location>
        <begin position="218"/>
        <end position="255"/>
    </location>
</feature>
<comment type="caution">
    <text evidence="3">The sequence shown here is derived from an EMBL/GenBank/DDBJ whole genome shotgun (WGS) entry which is preliminary data.</text>
</comment>
<feature type="compositionally biased region" description="Basic and acidic residues" evidence="2">
    <location>
        <begin position="896"/>
        <end position="905"/>
    </location>
</feature>
<feature type="compositionally biased region" description="Basic and acidic residues" evidence="2">
    <location>
        <begin position="812"/>
        <end position="830"/>
    </location>
</feature>
<evidence type="ECO:0000256" key="1">
    <source>
        <dbReference type="SAM" id="Coils"/>
    </source>
</evidence>
<feature type="region of interest" description="Disordered" evidence="2">
    <location>
        <begin position="695"/>
        <end position="967"/>
    </location>
</feature>
<name>A0A2A4IU39_HELVI</name>
<feature type="compositionally biased region" description="Basic and acidic residues" evidence="2">
    <location>
        <begin position="695"/>
        <end position="705"/>
    </location>
</feature>
<protein>
    <submittedName>
        <fullName evidence="3">Uncharacterized protein</fullName>
    </submittedName>
</protein>
<dbReference type="EMBL" id="NWSH01006359">
    <property type="protein sequence ID" value="PCG63487.1"/>
    <property type="molecule type" value="Genomic_DNA"/>
</dbReference>
<feature type="coiled-coil region" evidence="1">
    <location>
        <begin position="17"/>
        <end position="83"/>
    </location>
</feature>
<feature type="compositionally biased region" description="Basic and acidic residues" evidence="2">
    <location>
        <begin position="917"/>
        <end position="953"/>
    </location>
</feature>
<evidence type="ECO:0000256" key="2">
    <source>
        <dbReference type="SAM" id="MobiDB-lite"/>
    </source>
</evidence>
<feature type="compositionally biased region" description="Polar residues" evidence="2">
    <location>
        <begin position="706"/>
        <end position="716"/>
    </location>
</feature>
<evidence type="ECO:0000313" key="3">
    <source>
        <dbReference type="EMBL" id="PCG63487.1"/>
    </source>
</evidence>
<feature type="compositionally biased region" description="Basic and acidic residues" evidence="2">
    <location>
        <begin position="839"/>
        <end position="855"/>
    </location>
</feature>